<protein>
    <submittedName>
        <fullName evidence="2">Uncharacterized protein</fullName>
    </submittedName>
</protein>
<keyword evidence="3" id="KW-1185">Reference proteome</keyword>
<name>A0AAE8M4K3_9HYPO</name>
<proteinExistence type="predicted"/>
<evidence type="ECO:0000313" key="2">
    <source>
        <dbReference type="EMBL" id="SPJ74035.1"/>
    </source>
</evidence>
<feature type="region of interest" description="Disordered" evidence="1">
    <location>
        <begin position="23"/>
        <end position="67"/>
    </location>
</feature>
<feature type="compositionally biased region" description="Polar residues" evidence="1">
    <location>
        <begin position="44"/>
        <end position="53"/>
    </location>
</feature>
<evidence type="ECO:0000256" key="1">
    <source>
        <dbReference type="SAM" id="MobiDB-lite"/>
    </source>
</evidence>
<dbReference type="Proteomes" id="UP001187734">
    <property type="component" value="Unassembled WGS sequence"/>
</dbReference>
<comment type="caution">
    <text evidence="2">The sequence shown here is derived from an EMBL/GenBank/DDBJ whole genome shotgun (WGS) entry which is preliminary data.</text>
</comment>
<dbReference type="AlphaFoldDB" id="A0AAE8M4K3"/>
<evidence type="ECO:0000313" key="3">
    <source>
        <dbReference type="Proteomes" id="UP001187734"/>
    </source>
</evidence>
<reference evidence="2" key="1">
    <citation type="submission" date="2018-03" db="EMBL/GenBank/DDBJ databases">
        <authorList>
            <person name="Guldener U."/>
        </authorList>
    </citation>
    <scope>NUCLEOTIDE SEQUENCE</scope>
</reference>
<dbReference type="EMBL" id="ONZP01000112">
    <property type="protein sequence ID" value="SPJ74035.1"/>
    <property type="molecule type" value="Genomic_DNA"/>
</dbReference>
<accession>A0AAE8M4K3</accession>
<gene>
    <name evidence="2" type="ORF">FTOL_03765</name>
</gene>
<organism evidence="2 3">
    <name type="scientific">Fusarium torulosum</name>
    <dbReference type="NCBI Taxonomy" id="33205"/>
    <lineage>
        <taxon>Eukaryota</taxon>
        <taxon>Fungi</taxon>
        <taxon>Dikarya</taxon>
        <taxon>Ascomycota</taxon>
        <taxon>Pezizomycotina</taxon>
        <taxon>Sordariomycetes</taxon>
        <taxon>Hypocreomycetidae</taxon>
        <taxon>Hypocreales</taxon>
        <taxon>Nectriaceae</taxon>
        <taxon>Fusarium</taxon>
    </lineage>
</organism>
<sequence length="92" mass="10178">MPDFRPLFFIAKVLTCCCYRRKSPKPEAQNQPYQVEHTEHQYEEASSNYSQRSGMPRSPGGALPRPDVFVDVQINDDAGVNSVASGSGSNSK</sequence>